<organism evidence="8 10">
    <name type="scientific">Plasmodiophora brassicae</name>
    <name type="common">Clubroot disease agent</name>
    <dbReference type="NCBI Taxonomy" id="37360"/>
    <lineage>
        <taxon>Eukaryota</taxon>
        <taxon>Sar</taxon>
        <taxon>Rhizaria</taxon>
        <taxon>Endomyxa</taxon>
        <taxon>Phytomyxea</taxon>
        <taxon>Plasmodiophorida</taxon>
        <taxon>Plasmodiophoridae</taxon>
        <taxon>Plasmodiophora</taxon>
    </lineage>
</organism>
<gene>
    <name evidence="8" type="ORF">PBRA_005278</name>
    <name evidence="9" type="ORF">PLBR_LOCUS2553</name>
</gene>
<keyword evidence="5 7" id="KW-0472">Membrane</keyword>
<reference evidence="9 11" key="2">
    <citation type="submission" date="2018-03" db="EMBL/GenBank/DDBJ databases">
        <authorList>
            <person name="Fogelqvist J."/>
        </authorList>
    </citation>
    <scope>NUCLEOTIDE SEQUENCE [LARGE SCALE GENOMIC DNA]</scope>
</reference>
<sequence length="289" mass="32607">MHHGAGADYSAVDDAGDSPPPLYDVEAERSARAHIIEPKRTYPVAFVLDVAAVAAVVLLAADVGTFWLAIVVYAVYLIEALCCPASPMRYLAGEPQSAPQAIHRIQELQNTPPVIEMAVRCYHYETRHRTVTAADSEGRQHTHTESYDVRVDTHSATESFAYSYCTHDDGFLSSIDAALPFDTVRLQLNERITFGDAWTENAFNDRVARFRSEHAGRDTHMDYTQRMYTPGFRRHFIMSFHEHVPWYMTPLACVAASVLLLSWPYRLFVQSQTVKVVVDLRKAVFVKPK</sequence>
<dbReference type="EMBL" id="CDSF01000076">
    <property type="protein sequence ID" value="CEO96674.1"/>
    <property type="molecule type" value="Genomic_DNA"/>
</dbReference>
<dbReference type="Pfam" id="PF14857">
    <property type="entry name" value="TMEM151"/>
    <property type="match status" value="1"/>
</dbReference>
<dbReference type="EMBL" id="OVEO01000004">
    <property type="protein sequence ID" value="SPQ95338.1"/>
    <property type="molecule type" value="Genomic_DNA"/>
</dbReference>
<dbReference type="GO" id="GO:0016020">
    <property type="term" value="C:membrane"/>
    <property type="evidence" value="ECO:0007669"/>
    <property type="project" value="UniProtKB-SubCell"/>
</dbReference>
<name>A0A0G4INC0_PLABS</name>
<dbReference type="PANTHER" id="PTHR31893">
    <property type="entry name" value="TRANSMEMBRANE PROTEIN 151 HOMOLOG"/>
    <property type="match status" value="1"/>
</dbReference>
<dbReference type="OrthoDB" id="190434at2759"/>
<evidence type="ECO:0000256" key="1">
    <source>
        <dbReference type="ARBA" id="ARBA00004141"/>
    </source>
</evidence>
<evidence type="ECO:0000313" key="10">
    <source>
        <dbReference type="Proteomes" id="UP000039324"/>
    </source>
</evidence>
<keyword evidence="4 7" id="KW-1133">Transmembrane helix</keyword>
<comment type="similarity">
    <text evidence="2">Belongs to the TMEM151 family.</text>
</comment>
<evidence type="ECO:0000256" key="7">
    <source>
        <dbReference type="SAM" id="Phobius"/>
    </source>
</evidence>
<feature type="transmembrane region" description="Helical" evidence="7">
    <location>
        <begin position="244"/>
        <end position="265"/>
    </location>
</feature>
<proteinExistence type="inferred from homology"/>
<dbReference type="Proteomes" id="UP000290189">
    <property type="component" value="Unassembled WGS sequence"/>
</dbReference>
<keyword evidence="3 7" id="KW-0812">Transmembrane</keyword>
<feature type="region of interest" description="Disordered" evidence="6">
    <location>
        <begin position="1"/>
        <end position="21"/>
    </location>
</feature>
<evidence type="ECO:0000313" key="9">
    <source>
        <dbReference type="EMBL" id="SPQ95338.1"/>
    </source>
</evidence>
<evidence type="ECO:0000256" key="6">
    <source>
        <dbReference type="SAM" id="MobiDB-lite"/>
    </source>
</evidence>
<keyword evidence="10" id="KW-1185">Reference proteome</keyword>
<dbReference type="AlphaFoldDB" id="A0A0G4INC0"/>
<evidence type="ECO:0000256" key="4">
    <source>
        <dbReference type="ARBA" id="ARBA00022989"/>
    </source>
</evidence>
<evidence type="ECO:0000313" key="8">
    <source>
        <dbReference type="EMBL" id="CEO96674.1"/>
    </source>
</evidence>
<geneLocation type="mitochondrion" evidence="9"/>
<keyword evidence="9" id="KW-0496">Mitochondrion</keyword>
<dbReference type="InterPro" id="IPR026767">
    <property type="entry name" value="Tmem151"/>
</dbReference>
<protein>
    <submittedName>
        <fullName evidence="8">Uncharacterized protein</fullName>
    </submittedName>
</protein>
<dbReference type="Proteomes" id="UP000039324">
    <property type="component" value="Unassembled WGS sequence"/>
</dbReference>
<evidence type="ECO:0000256" key="3">
    <source>
        <dbReference type="ARBA" id="ARBA00022692"/>
    </source>
</evidence>
<dbReference type="PANTHER" id="PTHR31893:SF5">
    <property type="entry name" value="TRANSMEMBRANE PROTEIN 151 HOMOLOG"/>
    <property type="match status" value="1"/>
</dbReference>
<reference evidence="8 10" key="1">
    <citation type="submission" date="2015-02" db="EMBL/GenBank/DDBJ databases">
        <authorList>
            <person name="Chooi Y.-H."/>
        </authorList>
    </citation>
    <scope>NUCLEOTIDE SEQUENCE [LARGE SCALE GENOMIC DNA]</scope>
    <source>
        <strain evidence="8">E3</strain>
    </source>
</reference>
<comment type="subcellular location">
    <subcellularLocation>
        <location evidence="1">Membrane</location>
        <topology evidence="1">Multi-pass membrane protein</topology>
    </subcellularLocation>
</comment>
<dbReference type="OMA" id="AWTENAF"/>
<accession>A0A0G4INC0</accession>
<evidence type="ECO:0000313" key="11">
    <source>
        <dbReference type="Proteomes" id="UP000290189"/>
    </source>
</evidence>
<evidence type="ECO:0000256" key="5">
    <source>
        <dbReference type="ARBA" id="ARBA00023136"/>
    </source>
</evidence>
<evidence type="ECO:0000256" key="2">
    <source>
        <dbReference type="ARBA" id="ARBA00009583"/>
    </source>
</evidence>